<comment type="caution">
    <text evidence="1">The sequence shown here is derived from an EMBL/GenBank/DDBJ whole genome shotgun (WGS) entry which is preliminary data.</text>
</comment>
<dbReference type="PANTHER" id="PTHR12403">
    <property type="entry name" value="TRAFFICKING PROTEIN PARTICLE COMPLEX SUBUNIT 2"/>
    <property type="match status" value="1"/>
</dbReference>
<dbReference type="GO" id="GO:0005737">
    <property type="term" value="C:cytoplasm"/>
    <property type="evidence" value="ECO:0007669"/>
    <property type="project" value="GOC"/>
</dbReference>
<dbReference type="Proteomes" id="UP000799776">
    <property type="component" value="Unassembled WGS sequence"/>
</dbReference>
<dbReference type="EMBL" id="ML978727">
    <property type="protein sequence ID" value="KAF2085910.1"/>
    <property type="molecule type" value="Genomic_DNA"/>
</dbReference>
<dbReference type="AlphaFoldDB" id="A0A9P4HVA5"/>
<dbReference type="SUPFAM" id="SSF64356">
    <property type="entry name" value="SNARE-like"/>
    <property type="match status" value="1"/>
</dbReference>
<dbReference type="OrthoDB" id="18320at2759"/>
<sequence>MAARVPSIACIGVIGKLNNPLHISLFPASSRSPLEFTFLLSSSLDIFAARLPSKTVEQDFGLLQAVDERLAMYGWLTNTGIKIVIIVDMEGKPAGVGAESRNSAALGLGLKDADLKPAFRALQTAYVGLLRNPFYDPEAHSPAAAEGNVGSTQITSRRFIDEVKRVGETWAPGMTTL</sequence>
<reference evidence="1" key="1">
    <citation type="journal article" date="2020" name="Stud. Mycol.">
        <title>101 Dothideomycetes genomes: a test case for predicting lifestyles and emergence of pathogens.</title>
        <authorList>
            <person name="Haridas S."/>
            <person name="Albert R."/>
            <person name="Binder M."/>
            <person name="Bloem J."/>
            <person name="Labutti K."/>
            <person name="Salamov A."/>
            <person name="Andreopoulos B."/>
            <person name="Baker S."/>
            <person name="Barry K."/>
            <person name="Bills G."/>
            <person name="Bluhm B."/>
            <person name="Cannon C."/>
            <person name="Castanera R."/>
            <person name="Culley D."/>
            <person name="Daum C."/>
            <person name="Ezra D."/>
            <person name="Gonzalez J."/>
            <person name="Henrissat B."/>
            <person name="Kuo A."/>
            <person name="Liang C."/>
            <person name="Lipzen A."/>
            <person name="Lutzoni F."/>
            <person name="Magnuson J."/>
            <person name="Mondo S."/>
            <person name="Nolan M."/>
            <person name="Ohm R."/>
            <person name="Pangilinan J."/>
            <person name="Park H.-J."/>
            <person name="Ramirez L."/>
            <person name="Alfaro M."/>
            <person name="Sun H."/>
            <person name="Tritt A."/>
            <person name="Yoshinaga Y."/>
            <person name="Zwiers L.-H."/>
            <person name="Turgeon B."/>
            <person name="Goodwin S."/>
            <person name="Spatafora J."/>
            <person name="Crous P."/>
            <person name="Grigoriev I."/>
        </authorList>
    </citation>
    <scope>NUCLEOTIDE SEQUENCE</scope>
    <source>
        <strain evidence="1">CBS 121410</strain>
    </source>
</reference>
<dbReference type="Pfam" id="PF04628">
    <property type="entry name" value="Sedlin_N"/>
    <property type="match status" value="1"/>
</dbReference>
<evidence type="ECO:0000313" key="2">
    <source>
        <dbReference type="Proteomes" id="UP000799776"/>
    </source>
</evidence>
<organism evidence="1 2">
    <name type="scientific">Saccharata proteae CBS 121410</name>
    <dbReference type="NCBI Taxonomy" id="1314787"/>
    <lineage>
        <taxon>Eukaryota</taxon>
        <taxon>Fungi</taxon>
        <taxon>Dikarya</taxon>
        <taxon>Ascomycota</taxon>
        <taxon>Pezizomycotina</taxon>
        <taxon>Dothideomycetes</taxon>
        <taxon>Dothideomycetes incertae sedis</taxon>
        <taxon>Botryosphaeriales</taxon>
        <taxon>Saccharataceae</taxon>
        <taxon>Saccharata</taxon>
    </lineage>
</organism>
<proteinExistence type="predicted"/>
<protein>
    <submittedName>
        <fullName evidence="1">Sedlin</fullName>
    </submittedName>
</protein>
<dbReference type="InterPro" id="IPR011012">
    <property type="entry name" value="Longin-like_dom_sf"/>
</dbReference>
<accession>A0A9P4HVA5</accession>
<dbReference type="Gene3D" id="3.30.450.70">
    <property type="match status" value="1"/>
</dbReference>
<name>A0A9P4HVA5_9PEZI</name>
<keyword evidence="2" id="KW-1185">Reference proteome</keyword>
<dbReference type="InterPro" id="IPR006722">
    <property type="entry name" value="Sedlin"/>
</dbReference>
<dbReference type="GO" id="GO:0006888">
    <property type="term" value="P:endoplasmic reticulum to Golgi vesicle-mediated transport"/>
    <property type="evidence" value="ECO:0007669"/>
    <property type="project" value="InterPro"/>
</dbReference>
<evidence type="ECO:0000313" key="1">
    <source>
        <dbReference type="EMBL" id="KAF2085910.1"/>
    </source>
</evidence>
<gene>
    <name evidence="1" type="ORF">K490DRAFT_45460</name>
</gene>